<organism evidence="3 4">
    <name type="scientific">Conoideocrella luteorostrata</name>
    <dbReference type="NCBI Taxonomy" id="1105319"/>
    <lineage>
        <taxon>Eukaryota</taxon>
        <taxon>Fungi</taxon>
        <taxon>Dikarya</taxon>
        <taxon>Ascomycota</taxon>
        <taxon>Pezizomycotina</taxon>
        <taxon>Sordariomycetes</taxon>
        <taxon>Hypocreomycetidae</taxon>
        <taxon>Hypocreales</taxon>
        <taxon>Clavicipitaceae</taxon>
        <taxon>Conoideocrella</taxon>
    </lineage>
</organism>
<feature type="signal peptide" evidence="1">
    <location>
        <begin position="1"/>
        <end position="19"/>
    </location>
</feature>
<keyword evidence="4" id="KW-1185">Reference proteome</keyword>
<dbReference type="InterPro" id="IPR052935">
    <property type="entry name" value="Mg2+_PAP"/>
</dbReference>
<dbReference type="PANTHER" id="PTHR28208:SF2">
    <property type="entry name" value="PHOSPHATIDATE PHOSPHATASE APP1 CATALYTIC DOMAIN-CONTAINING PROTEIN"/>
    <property type="match status" value="1"/>
</dbReference>
<evidence type="ECO:0000259" key="2">
    <source>
        <dbReference type="Pfam" id="PF09949"/>
    </source>
</evidence>
<dbReference type="PANTHER" id="PTHR28208">
    <property type="entry name" value="PHOSPHATIDATE PHOSPHATASE APP1"/>
    <property type="match status" value="1"/>
</dbReference>
<proteinExistence type="predicted"/>
<evidence type="ECO:0000256" key="1">
    <source>
        <dbReference type="SAM" id="SignalP"/>
    </source>
</evidence>
<dbReference type="GO" id="GO:0008195">
    <property type="term" value="F:phosphatidate phosphatase activity"/>
    <property type="evidence" value="ECO:0007669"/>
    <property type="project" value="InterPro"/>
</dbReference>
<gene>
    <name evidence="3" type="ORF">QQS21_008885</name>
</gene>
<dbReference type="AlphaFoldDB" id="A0AAJ0FQY6"/>
<dbReference type="GO" id="GO:0030479">
    <property type="term" value="C:actin cortical patch"/>
    <property type="evidence" value="ECO:0007669"/>
    <property type="project" value="TreeGrafter"/>
</dbReference>
<evidence type="ECO:0000313" key="3">
    <source>
        <dbReference type="EMBL" id="KAK2593397.1"/>
    </source>
</evidence>
<dbReference type="EMBL" id="JASWJB010000213">
    <property type="protein sequence ID" value="KAK2593397.1"/>
    <property type="molecule type" value="Genomic_DNA"/>
</dbReference>
<comment type="caution">
    <text evidence="3">The sequence shown here is derived from an EMBL/GenBank/DDBJ whole genome shotgun (WGS) entry which is preliminary data.</text>
</comment>
<evidence type="ECO:0000313" key="4">
    <source>
        <dbReference type="Proteomes" id="UP001251528"/>
    </source>
</evidence>
<feature type="chain" id="PRO_5042465099" description="Phosphatidate phosphatase APP1 catalytic domain-containing protein" evidence="1">
    <location>
        <begin position="20"/>
        <end position="514"/>
    </location>
</feature>
<reference evidence="3" key="1">
    <citation type="submission" date="2023-06" db="EMBL/GenBank/DDBJ databases">
        <title>Conoideocrella luteorostrata (Hypocreales: Clavicipitaceae), a potential biocontrol fungus for elongate hemlock scale in United States Christmas tree production areas.</title>
        <authorList>
            <person name="Barrett H."/>
            <person name="Lovett B."/>
            <person name="Macias A.M."/>
            <person name="Stajich J.E."/>
            <person name="Kasson M.T."/>
        </authorList>
    </citation>
    <scope>NUCLEOTIDE SEQUENCE</scope>
    <source>
        <strain evidence="3">ARSEF 14590</strain>
    </source>
</reference>
<sequence>MKAILLLVGCSALGWSIPAQPPVPEQTVYVPNAVDEKALAPTPTAALALKERGLGDDIKSVASGVESKLSGFVESGILNFPNGFPTGTAVEKSLGVSSKDLDAQPTQVMNLPSYGNWTNNGWSLRIHGNVYKLPNVSQSKIDDLANVFLVGTSVKDLSETEQAQARNVTRSIFVVQQGNKNVTMNLVNNAAVRSNATGGAVNAKGGSQTIHMPYNTTVEGDYDAFVQLQNTTGPDGGHMTAGNETSQIQTLNVYTEGANSGNATAYLVPPTGVTVISDIDDILRITKIYQPKEGILNTFARPFTPWMNMPEIYANWSASIQNMHFHYLTTTPEQATRNYMDFIYKTYPLGSFDTRPLNFSDVKATLKIRRFLLDKIFQTFPKRKFILVADTSNSDVMTAYPALYHDYPGQVACILLRNTSSTDPEDKFPYNTSGFKGIPQENYMFFKVPNDLTRLDVSNGHCLNGTIPQNVTFGQQGLPLGLGDKGSSAGQIGAPDAAVMLIPLIAAVISTKLF</sequence>
<feature type="domain" description="Phosphatidate phosphatase APP1 catalytic" evidence="2">
    <location>
        <begin position="273"/>
        <end position="418"/>
    </location>
</feature>
<name>A0AAJ0FQY6_9HYPO</name>
<dbReference type="InterPro" id="IPR019236">
    <property type="entry name" value="APP1_cat"/>
</dbReference>
<dbReference type="Pfam" id="PF09949">
    <property type="entry name" value="APP1_cat"/>
    <property type="match status" value="1"/>
</dbReference>
<accession>A0AAJ0FQY6</accession>
<protein>
    <recommendedName>
        <fullName evidence="2">Phosphatidate phosphatase APP1 catalytic domain-containing protein</fullName>
    </recommendedName>
</protein>
<keyword evidence="1" id="KW-0732">Signal</keyword>
<dbReference type="Proteomes" id="UP001251528">
    <property type="component" value="Unassembled WGS sequence"/>
</dbReference>